<keyword evidence="8 12" id="KW-0560">Oxidoreductase</keyword>
<keyword evidence="4" id="KW-0349">Heme</keyword>
<comment type="catalytic activity">
    <reaction evidence="10">
        <text>6 Fe(III)-[cytochrome c] + NH4(+) + 2 H2O = 6 Fe(II)-[cytochrome c] + nitrite + 8 H(+)</text>
        <dbReference type="Rhea" id="RHEA:13089"/>
        <dbReference type="Rhea" id="RHEA-COMP:10350"/>
        <dbReference type="Rhea" id="RHEA-COMP:14399"/>
        <dbReference type="ChEBI" id="CHEBI:15377"/>
        <dbReference type="ChEBI" id="CHEBI:15378"/>
        <dbReference type="ChEBI" id="CHEBI:16301"/>
        <dbReference type="ChEBI" id="CHEBI:28938"/>
        <dbReference type="ChEBI" id="CHEBI:29033"/>
        <dbReference type="ChEBI" id="CHEBI:29034"/>
        <dbReference type="EC" id="1.7.2.2"/>
    </reaction>
</comment>
<comment type="similarity">
    <text evidence="2">Belongs to the cytochrome c-552 family.</text>
</comment>
<evidence type="ECO:0000256" key="2">
    <source>
        <dbReference type="ARBA" id="ARBA00009288"/>
    </source>
</evidence>
<dbReference type="PANTHER" id="PTHR30633">
    <property type="entry name" value="CYTOCHROME C-552 RESPIRATORY NITRITE REDUCTASE"/>
    <property type="match status" value="1"/>
</dbReference>
<dbReference type="GO" id="GO:0042279">
    <property type="term" value="F:nitrite reductase (cytochrome, ammonia-forming) activity"/>
    <property type="evidence" value="ECO:0007669"/>
    <property type="project" value="UniProtKB-EC"/>
</dbReference>
<keyword evidence="9" id="KW-0408">Iron</keyword>
<dbReference type="CDD" id="cd00548">
    <property type="entry name" value="NrfA-like"/>
    <property type="match status" value="1"/>
</dbReference>
<dbReference type="Gene3D" id="1.10.1130.10">
    <property type="entry name" value="Flavocytochrome C3, Chain A"/>
    <property type="match status" value="1"/>
</dbReference>
<dbReference type="GO" id="GO:0020037">
    <property type="term" value="F:heme binding"/>
    <property type="evidence" value="ECO:0007669"/>
    <property type="project" value="TreeGrafter"/>
</dbReference>
<evidence type="ECO:0000256" key="7">
    <source>
        <dbReference type="ARBA" id="ARBA00022837"/>
    </source>
</evidence>
<dbReference type="EMBL" id="CP019646">
    <property type="protein sequence ID" value="AQQ70244.1"/>
    <property type="molecule type" value="Genomic_DNA"/>
</dbReference>
<evidence type="ECO:0000256" key="6">
    <source>
        <dbReference type="ARBA" id="ARBA00022729"/>
    </source>
</evidence>
<evidence type="ECO:0000256" key="8">
    <source>
        <dbReference type="ARBA" id="ARBA00023002"/>
    </source>
</evidence>
<organism evidence="12 13">
    <name type="scientific">Limihaloglobus sulfuriphilus</name>
    <dbReference type="NCBI Taxonomy" id="1851148"/>
    <lineage>
        <taxon>Bacteria</taxon>
        <taxon>Pseudomonadati</taxon>
        <taxon>Planctomycetota</taxon>
        <taxon>Phycisphaerae</taxon>
        <taxon>Sedimentisphaerales</taxon>
        <taxon>Sedimentisphaeraceae</taxon>
        <taxon>Limihaloglobus</taxon>
    </lineage>
</organism>
<evidence type="ECO:0000256" key="11">
    <source>
        <dbReference type="SAM" id="Phobius"/>
    </source>
</evidence>
<keyword evidence="11" id="KW-0472">Membrane</keyword>
<dbReference type="PIRSF" id="PIRSF000243">
    <property type="entry name" value="Cyt_c552"/>
    <property type="match status" value="1"/>
</dbReference>
<dbReference type="RefSeq" id="WP_146682521.1">
    <property type="nucleotide sequence ID" value="NZ_CP019646.1"/>
</dbReference>
<protein>
    <recommendedName>
        <fullName evidence="3">nitrite reductase (cytochrome; ammonia-forming)</fullName>
        <ecNumber evidence="3">1.7.2.2</ecNumber>
    </recommendedName>
</protein>
<dbReference type="GO" id="GO:0030288">
    <property type="term" value="C:outer membrane-bounded periplasmic space"/>
    <property type="evidence" value="ECO:0007669"/>
    <property type="project" value="TreeGrafter"/>
</dbReference>
<keyword evidence="7" id="KW-0106">Calcium</keyword>
<name>A0A1Q2MC47_9BACT</name>
<sequence>MTNNENGKKETNPQLKLPLWAGLVILAMCAAVVLLLGLLAVSIMERRWEAQRPGLVLKPIDEWQPDNAVWGQNYPNEYDTYLKTRIDDTKTKYGGAYPRDYLEEDPMQVILFAGYGFSKEYLQARGHYHAVTDVKQTERIKTPYNPGTCLTCKSTDVPRLMDKMGVAQFYAANFHDIKEQVQFPIGCQDCHDPKTMSLRITRPALQEGFESMNKDINEASHQEMRSLVCAQCHVEYYFSREPKEYLTFPWKKGTKVEEVIEYYDELEFTDYVHPISKTNIIKAQHPDYELYMTGVHSYIGVSCADCHMPYHSQGGMKLTDHHIQSPLLNIANSCAVCHRWSEEQIRDRVEGIQDKVQTAMLDAEDAIVKAHFDVRAAIDAGVTDEKLAPARKLIRHAQYRWDYISASNGMGFHSPQECMRVLGDSANQAQQSRLIVARLLAEKGIASETQYPDYSTREKAVQVISLYE</sequence>
<evidence type="ECO:0000256" key="4">
    <source>
        <dbReference type="ARBA" id="ARBA00022617"/>
    </source>
</evidence>
<dbReference type="GO" id="GO:0046872">
    <property type="term" value="F:metal ion binding"/>
    <property type="evidence" value="ECO:0007669"/>
    <property type="project" value="UniProtKB-KW"/>
</dbReference>
<feature type="transmembrane region" description="Helical" evidence="11">
    <location>
        <begin position="20"/>
        <end position="43"/>
    </location>
</feature>
<keyword evidence="5" id="KW-0479">Metal-binding</keyword>
<evidence type="ECO:0000256" key="1">
    <source>
        <dbReference type="ARBA" id="ARBA00004196"/>
    </source>
</evidence>
<evidence type="ECO:0000256" key="5">
    <source>
        <dbReference type="ARBA" id="ARBA00022723"/>
    </source>
</evidence>
<dbReference type="OrthoDB" id="9780421at2"/>
<dbReference type="KEGG" id="pbas:SMSP2_00587"/>
<dbReference type="Gene3D" id="1.20.140.10">
    <property type="entry name" value="Butyryl-CoA Dehydrogenase, subunit A, domain 3"/>
    <property type="match status" value="1"/>
</dbReference>
<comment type="subcellular location">
    <subcellularLocation>
        <location evidence="1">Cell envelope</location>
    </subcellularLocation>
</comment>
<reference evidence="13" key="1">
    <citation type="submission" date="2017-02" db="EMBL/GenBank/DDBJ databases">
        <title>Comparative genomics and description of representatives of a novel lineage of planctomycetes thriving in anoxic sediments.</title>
        <authorList>
            <person name="Spring S."/>
            <person name="Bunk B."/>
            <person name="Sproer C."/>
        </authorList>
    </citation>
    <scope>NUCLEOTIDE SEQUENCE [LARGE SCALE GENOMIC DNA]</scope>
    <source>
        <strain evidence="13">SM-Chi-D1</strain>
    </source>
</reference>
<dbReference type="EC" id="1.7.2.2" evidence="3"/>
<evidence type="ECO:0000256" key="9">
    <source>
        <dbReference type="ARBA" id="ARBA00023004"/>
    </source>
</evidence>
<evidence type="ECO:0000256" key="3">
    <source>
        <dbReference type="ARBA" id="ARBA00011887"/>
    </source>
</evidence>
<keyword evidence="11" id="KW-1133">Transmembrane helix</keyword>
<keyword evidence="6" id="KW-0732">Signal</keyword>
<accession>A0A1Q2MC47</accession>
<keyword evidence="13" id="KW-1185">Reference proteome</keyword>
<evidence type="ECO:0000256" key="10">
    <source>
        <dbReference type="ARBA" id="ARBA00049131"/>
    </source>
</evidence>
<dbReference type="STRING" id="1851148.SMSP2_00587"/>
<proteinExistence type="inferred from homology"/>
<gene>
    <name evidence="12" type="primary">nrfA</name>
    <name evidence="12" type="ORF">SMSP2_00587</name>
</gene>
<dbReference type="InterPro" id="IPR036280">
    <property type="entry name" value="Multihaem_cyt_sf"/>
</dbReference>
<dbReference type="Pfam" id="PF02335">
    <property type="entry name" value="Cytochrom_C552"/>
    <property type="match status" value="1"/>
</dbReference>
<dbReference type="AlphaFoldDB" id="A0A1Q2MC47"/>
<dbReference type="GO" id="GO:0019645">
    <property type="term" value="P:anaerobic electron transport chain"/>
    <property type="evidence" value="ECO:0007669"/>
    <property type="project" value="TreeGrafter"/>
</dbReference>
<evidence type="ECO:0000313" key="12">
    <source>
        <dbReference type="EMBL" id="AQQ70244.1"/>
    </source>
</evidence>
<dbReference type="PANTHER" id="PTHR30633:SF0">
    <property type="entry name" value="CYTOCHROME C-552"/>
    <property type="match status" value="1"/>
</dbReference>
<dbReference type="SUPFAM" id="SSF48695">
    <property type="entry name" value="Multiheme cytochromes"/>
    <property type="match status" value="1"/>
</dbReference>
<dbReference type="Proteomes" id="UP000188181">
    <property type="component" value="Chromosome"/>
</dbReference>
<dbReference type="InterPro" id="IPR003321">
    <property type="entry name" value="Cyt_c552"/>
</dbReference>
<keyword evidence="11" id="KW-0812">Transmembrane</keyword>
<evidence type="ECO:0000313" key="13">
    <source>
        <dbReference type="Proteomes" id="UP000188181"/>
    </source>
</evidence>